<feature type="chain" id="PRO_5011966950" evidence="1">
    <location>
        <begin position="29"/>
        <end position="397"/>
    </location>
</feature>
<dbReference type="OrthoDB" id="2346695at2759"/>
<dbReference type="PROSITE" id="PS51257">
    <property type="entry name" value="PROKAR_LIPOPROTEIN"/>
    <property type="match status" value="1"/>
</dbReference>
<feature type="signal peptide" evidence="1">
    <location>
        <begin position="1"/>
        <end position="28"/>
    </location>
</feature>
<dbReference type="EMBL" id="BDSP01000038">
    <property type="protein sequence ID" value="GAX11237.1"/>
    <property type="molecule type" value="Genomic_DNA"/>
</dbReference>
<name>A0A1Z5JB73_FISSO</name>
<organism evidence="2 3">
    <name type="scientific">Fistulifera solaris</name>
    <name type="common">Oleaginous diatom</name>
    <dbReference type="NCBI Taxonomy" id="1519565"/>
    <lineage>
        <taxon>Eukaryota</taxon>
        <taxon>Sar</taxon>
        <taxon>Stramenopiles</taxon>
        <taxon>Ochrophyta</taxon>
        <taxon>Bacillariophyta</taxon>
        <taxon>Bacillariophyceae</taxon>
        <taxon>Bacillariophycidae</taxon>
        <taxon>Naviculales</taxon>
        <taxon>Naviculaceae</taxon>
        <taxon>Fistulifera</taxon>
    </lineage>
</organism>
<dbReference type="InParanoid" id="A0A1Z5JB73"/>
<dbReference type="AlphaFoldDB" id="A0A1Z5JB73"/>
<comment type="caution">
    <text evidence="2">The sequence shown here is derived from an EMBL/GenBank/DDBJ whole genome shotgun (WGS) entry which is preliminary data.</text>
</comment>
<evidence type="ECO:0000313" key="2">
    <source>
        <dbReference type="EMBL" id="GAX11237.1"/>
    </source>
</evidence>
<sequence>MSTRSHHSTAVIVCVFLACSSIFYETVGRIKFVESINTVCAEKSVDDGIDPVGSVADTYSISVSKNPIDTSCLRFATMEQTFAAGLGHKVTEVIFGMVMAEETNSVFVLDDHIWLENGTHGSYDWLMDFLPLNETEFTKSELEALSSDTPVTTVLDRWDVVVNQSKEENNACNVLFSTRLEWCCDSADICYCTMHPPRIGSFDRVKWRMREAFSRSKYVPSRSLLDLGALPKNEPILTIVWHVRQGDIVLNARKEHFDKLASQIASVLSIGRIPVHVFLYGDGEIFENFPFLPYLCQQYFGGNCSYPALDVRDSLYYMIESDVLITSGSSFPIIAAVLRAHGVVLHEYPKEYVLGIYELAEHGLIEYDGTISTPSLRDLQYQLQFMFNQKIKKLRNP</sequence>
<protein>
    <submittedName>
        <fullName evidence="2">Uncharacterized protein</fullName>
    </submittedName>
</protein>
<reference evidence="2 3" key="1">
    <citation type="journal article" date="2015" name="Plant Cell">
        <title>Oil accumulation by the oleaginous diatom Fistulifera solaris as revealed by the genome and transcriptome.</title>
        <authorList>
            <person name="Tanaka T."/>
            <person name="Maeda Y."/>
            <person name="Veluchamy A."/>
            <person name="Tanaka M."/>
            <person name="Abida H."/>
            <person name="Marechal E."/>
            <person name="Bowler C."/>
            <person name="Muto M."/>
            <person name="Sunaga Y."/>
            <person name="Tanaka M."/>
            <person name="Yoshino T."/>
            <person name="Taniguchi T."/>
            <person name="Fukuda Y."/>
            <person name="Nemoto M."/>
            <person name="Matsumoto M."/>
            <person name="Wong P.S."/>
            <person name="Aburatani S."/>
            <person name="Fujibuchi W."/>
        </authorList>
    </citation>
    <scope>NUCLEOTIDE SEQUENCE [LARGE SCALE GENOMIC DNA]</scope>
    <source>
        <strain evidence="2 3">JPCC DA0580</strain>
    </source>
</reference>
<proteinExistence type="predicted"/>
<dbReference type="Proteomes" id="UP000198406">
    <property type="component" value="Unassembled WGS sequence"/>
</dbReference>
<keyword evidence="1" id="KW-0732">Signal</keyword>
<evidence type="ECO:0000313" key="3">
    <source>
        <dbReference type="Proteomes" id="UP000198406"/>
    </source>
</evidence>
<evidence type="ECO:0000256" key="1">
    <source>
        <dbReference type="SAM" id="SignalP"/>
    </source>
</evidence>
<gene>
    <name evidence="2" type="ORF">FisN_34Hu042</name>
</gene>
<accession>A0A1Z5JB73</accession>
<keyword evidence="3" id="KW-1185">Reference proteome</keyword>